<dbReference type="GO" id="GO:0016787">
    <property type="term" value="F:hydrolase activity"/>
    <property type="evidence" value="ECO:0007669"/>
    <property type="project" value="UniProtKB-ARBA"/>
</dbReference>
<proteinExistence type="predicted"/>
<accession>A0A6G9YGC6</accession>
<dbReference type="InterPro" id="IPR017850">
    <property type="entry name" value="Alkaline_phosphatase_core_sf"/>
</dbReference>
<dbReference type="KEGG" id="nah:F5544_22045"/>
<dbReference type="AlphaFoldDB" id="A0A6G9YGC6"/>
<dbReference type="InterPro" id="IPR002591">
    <property type="entry name" value="Phosphodiest/P_Trfase"/>
</dbReference>
<protein>
    <submittedName>
        <fullName evidence="1">Alkaline phosphatase family protein</fullName>
    </submittedName>
</protein>
<dbReference type="Proteomes" id="UP000503540">
    <property type="component" value="Chromosome"/>
</dbReference>
<sequence length="378" mass="39422">MFVAPRYGTGSLADLLPSLLACLGVPGETDRLGLGLTARRICVLLVDGLGADALAAHPAAAPFLSGLAPATMTAGFPSTTATSLASFGVGVPPGAHGIVGYLFRVPGHDKPLAPLAWRLHGDGTDQRARLVPEQFQPTPTVFERAAADGVAVTQVAPRGQADSGLTRAVLRGCVFRAKVSDGDLIAQVATAIRDGDRALVYAYHPDLDTTGHMRGPDSPAWRHELTHVDRLAADIAENLPPDAILVVTADHGMVALTDRVDFDTTVALRDGVAQLGGEARARHVYTRDGAAADVADTWRATLGADFEVLTRDAAIARGWFGPAVATHVADRIGDLVVVAHGSRGVVRTGVEPLQSALAAHHGSLTAAEMNVPLRTFRA</sequence>
<evidence type="ECO:0000313" key="2">
    <source>
        <dbReference type="Proteomes" id="UP000503540"/>
    </source>
</evidence>
<keyword evidence="2" id="KW-1185">Reference proteome</keyword>
<dbReference type="EMBL" id="CP046172">
    <property type="protein sequence ID" value="QIS12271.1"/>
    <property type="molecule type" value="Genomic_DNA"/>
</dbReference>
<dbReference type="PANTHER" id="PTHR10151:SF120">
    <property type="entry name" value="BIS(5'-ADENOSYL)-TRIPHOSPHATASE"/>
    <property type="match status" value="1"/>
</dbReference>
<evidence type="ECO:0000313" key="1">
    <source>
        <dbReference type="EMBL" id="QIS12271.1"/>
    </source>
</evidence>
<gene>
    <name evidence="1" type="ORF">F5544_22045</name>
</gene>
<name>A0A6G9YGC6_9NOCA</name>
<reference evidence="1 2" key="1">
    <citation type="journal article" date="2019" name="ACS Chem. Biol.">
        <title>Identification and Mobilization of a Cryptic Antibiotic Biosynthesis Gene Locus from a Human-Pathogenic Nocardia Isolate.</title>
        <authorList>
            <person name="Herisse M."/>
            <person name="Ishida K."/>
            <person name="Porter J.L."/>
            <person name="Howden B."/>
            <person name="Hertweck C."/>
            <person name="Stinear T.P."/>
            <person name="Pidot S.J."/>
        </authorList>
    </citation>
    <scope>NUCLEOTIDE SEQUENCE [LARGE SCALE GENOMIC DNA]</scope>
    <source>
        <strain evidence="1 2">AUSMDU00012717</strain>
    </source>
</reference>
<dbReference type="Gene3D" id="3.40.720.10">
    <property type="entry name" value="Alkaline Phosphatase, subunit A"/>
    <property type="match status" value="1"/>
</dbReference>
<organism evidence="1 2">
    <name type="scientific">Nocardia arthritidis</name>
    <dbReference type="NCBI Taxonomy" id="228602"/>
    <lineage>
        <taxon>Bacteria</taxon>
        <taxon>Bacillati</taxon>
        <taxon>Actinomycetota</taxon>
        <taxon>Actinomycetes</taxon>
        <taxon>Mycobacteriales</taxon>
        <taxon>Nocardiaceae</taxon>
        <taxon>Nocardia</taxon>
    </lineage>
</organism>
<dbReference type="SUPFAM" id="SSF53649">
    <property type="entry name" value="Alkaline phosphatase-like"/>
    <property type="match status" value="1"/>
</dbReference>
<dbReference type="RefSeq" id="WP_174867388.1">
    <property type="nucleotide sequence ID" value="NZ_CP046172.1"/>
</dbReference>
<dbReference type="Pfam" id="PF01663">
    <property type="entry name" value="Phosphodiest"/>
    <property type="match status" value="1"/>
</dbReference>
<dbReference type="PANTHER" id="PTHR10151">
    <property type="entry name" value="ECTONUCLEOTIDE PYROPHOSPHATASE/PHOSPHODIESTERASE"/>
    <property type="match status" value="1"/>
</dbReference>